<dbReference type="InterPro" id="IPR011992">
    <property type="entry name" value="EF-hand-dom_pair"/>
</dbReference>
<dbReference type="InterPro" id="IPR002048">
    <property type="entry name" value="EF_hand_dom"/>
</dbReference>
<evidence type="ECO:0000256" key="2">
    <source>
        <dbReference type="ARBA" id="ARBA00023043"/>
    </source>
</evidence>
<dbReference type="PANTHER" id="PTHR24171:SF9">
    <property type="entry name" value="ANKYRIN REPEAT DOMAIN-CONTAINING PROTEIN 39"/>
    <property type="match status" value="1"/>
</dbReference>
<dbReference type="PANTHER" id="PTHR24171">
    <property type="entry name" value="ANKYRIN REPEAT DOMAIN-CONTAINING PROTEIN 39-RELATED"/>
    <property type="match status" value="1"/>
</dbReference>
<evidence type="ECO:0000259" key="5">
    <source>
        <dbReference type="PROSITE" id="PS50222"/>
    </source>
</evidence>
<keyword evidence="1" id="KW-0677">Repeat</keyword>
<feature type="domain" description="EF-hand" evidence="5">
    <location>
        <begin position="656"/>
        <end position="691"/>
    </location>
</feature>
<feature type="repeat" description="ANK" evidence="3">
    <location>
        <begin position="64"/>
        <end position="96"/>
    </location>
</feature>
<keyword evidence="6" id="KW-0496">Mitochondrion</keyword>
<protein>
    <recommendedName>
        <fullName evidence="5">EF-hand domain-containing protein</fullName>
    </recommendedName>
</protein>
<organism evidence="6 7">
    <name type="scientific">Plasmodiophora brassicae</name>
    <name type="common">Clubroot disease agent</name>
    <dbReference type="NCBI Taxonomy" id="37360"/>
    <lineage>
        <taxon>Eukaryota</taxon>
        <taxon>Sar</taxon>
        <taxon>Rhizaria</taxon>
        <taxon>Endomyxa</taxon>
        <taxon>Phytomyxea</taxon>
        <taxon>Plasmodiophorida</taxon>
        <taxon>Plasmodiophoridae</taxon>
        <taxon>Plasmodiophora</taxon>
    </lineage>
</organism>
<dbReference type="PROSITE" id="PS50297">
    <property type="entry name" value="ANK_REP_REGION"/>
    <property type="match status" value="3"/>
</dbReference>
<dbReference type="InterPro" id="IPR002110">
    <property type="entry name" value="Ankyrin_rpt"/>
</dbReference>
<evidence type="ECO:0000256" key="3">
    <source>
        <dbReference type="PROSITE-ProRule" id="PRU00023"/>
    </source>
</evidence>
<evidence type="ECO:0000256" key="1">
    <source>
        <dbReference type="ARBA" id="ARBA00022737"/>
    </source>
</evidence>
<sequence length="740" mass="79463">MADLEIVVRLRKQAHFTLKKLSKVFLSSTIDEVPQSQIIGMLERASDLMQSGHLDINASISPGTGSTLLHMAVFHSKPDVVAWLLDHGANVNAVTIQGNTPVHFGCERIDKEFGKEIVSLLMRRGADVHQANMEMQTPLDRATALNHRNFVESLLVAQSAPSPAPLAQPETNPPVVVVTAPPSETGPRDPAKVEAAKAVLAQLHALFVEGNPSATDEATLAALLDASRVLITQRYLDLDATFGDNDMTMLHVASKQGNSSAVAMLLSAGANPNAVNLKGNTALHFAAMNSDGGRASRDLMTALVVAGADQSIRNYLEGKTAAENAASDDVRKFLSEVAVAGPPSVGIISDLKASQDQTLRHKLEQALKTDTAVGSLATEELDALTKQSTATHSAVADERKRSNSSFLSKLQKGRQAATAPRTKLDPSIAALIGSLHEMTAAEDARLGRVQATQQQAQSSAADYLLARLTAQTQMPRVEIGDELNALTVNAAAVDTARAHSRARSTENFMLKLQRGKGFADVASQVNALESAERSRQQAVKAGRDRADDDLAKKLAEMRTKRQANDGESGGPARLGASRVRPAITPEISRDLNATFHFLDRQGRGALPVEVVHEFHQRLHLCCDLPLHVARDALKDTGAITTANFQTVLTRLHERCQRDQAFHWDFRLLDTDRDGGLSLSEARTLLMSSPSTTLAGRAGASTTSIKASTATLHSFLVKRPDPTSSSTWASRTDLYATIVLK</sequence>
<dbReference type="Gene3D" id="1.10.238.10">
    <property type="entry name" value="EF-hand"/>
    <property type="match status" value="1"/>
</dbReference>
<evidence type="ECO:0000313" key="7">
    <source>
        <dbReference type="Proteomes" id="UP000290189"/>
    </source>
</evidence>
<dbReference type="Gene3D" id="1.25.40.20">
    <property type="entry name" value="Ankyrin repeat-containing domain"/>
    <property type="match status" value="2"/>
</dbReference>
<dbReference type="EMBL" id="OVEO01000004">
    <property type="protein sequence ID" value="SPQ95750.1"/>
    <property type="molecule type" value="Genomic_DNA"/>
</dbReference>
<dbReference type="InterPro" id="IPR036770">
    <property type="entry name" value="Ankyrin_rpt-contain_sf"/>
</dbReference>
<feature type="repeat" description="ANK" evidence="3">
    <location>
        <begin position="245"/>
        <end position="277"/>
    </location>
</feature>
<feature type="region of interest" description="Disordered" evidence="4">
    <location>
        <begin position="386"/>
        <end position="422"/>
    </location>
</feature>
<feature type="repeat" description="ANK" evidence="3">
    <location>
        <begin position="97"/>
        <end position="133"/>
    </location>
</feature>
<gene>
    <name evidence="6" type="ORF">PLBR_LOCUS2965</name>
</gene>
<dbReference type="GO" id="GO:0005509">
    <property type="term" value="F:calcium ion binding"/>
    <property type="evidence" value="ECO:0007669"/>
    <property type="project" value="InterPro"/>
</dbReference>
<feature type="region of interest" description="Disordered" evidence="4">
    <location>
        <begin position="557"/>
        <end position="576"/>
    </location>
</feature>
<dbReference type="PROSITE" id="PS50222">
    <property type="entry name" value="EF_HAND_2"/>
    <property type="match status" value="1"/>
</dbReference>
<dbReference type="SUPFAM" id="SSF48403">
    <property type="entry name" value="Ankyrin repeat"/>
    <property type="match status" value="1"/>
</dbReference>
<dbReference type="AlphaFoldDB" id="A0A3P3Y6X6"/>
<dbReference type="Proteomes" id="UP000290189">
    <property type="component" value="Unassembled WGS sequence"/>
</dbReference>
<dbReference type="Pfam" id="PF13637">
    <property type="entry name" value="Ank_4"/>
    <property type="match status" value="2"/>
</dbReference>
<evidence type="ECO:0000256" key="4">
    <source>
        <dbReference type="SAM" id="MobiDB-lite"/>
    </source>
</evidence>
<proteinExistence type="predicted"/>
<name>A0A3P3Y6X6_PLABS</name>
<feature type="repeat" description="ANK" evidence="3">
    <location>
        <begin position="278"/>
        <end position="315"/>
    </location>
</feature>
<accession>A0A3P3Y6X6</accession>
<evidence type="ECO:0000313" key="6">
    <source>
        <dbReference type="EMBL" id="SPQ95750.1"/>
    </source>
</evidence>
<dbReference type="PROSITE" id="PS50088">
    <property type="entry name" value="ANK_REPEAT"/>
    <property type="match status" value="4"/>
</dbReference>
<keyword evidence="2 3" id="KW-0040">ANK repeat</keyword>
<geneLocation type="mitochondrion" evidence="6"/>
<reference evidence="6 7" key="1">
    <citation type="submission" date="2018-03" db="EMBL/GenBank/DDBJ databases">
        <authorList>
            <person name="Fogelqvist J."/>
        </authorList>
    </citation>
    <scope>NUCLEOTIDE SEQUENCE [LARGE SCALE GENOMIC DNA]</scope>
</reference>
<dbReference type="SMART" id="SM00248">
    <property type="entry name" value="ANK"/>
    <property type="match status" value="4"/>
</dbReference>
<dbReference type="SUPFAM" id="SSF47473">
    <property type="entry name" value="EF-hand"/>
    <property type="match status" value="1"/>
</dbReference>